<dbReference type="PROSITE" id="PS00690">
    <property type="entry name" value="DEAH_ATP_HELICASE"/>
    <property type="match status" value="1"/>
</dbReference>
<evidence type="ECO:0000256" key="2">
    <source>
        <dbReference type="ARBA" id="ARBA00022801"/>
    </source>
</evidence>
<dbReference type="InterPro" id="IPR027417">
    <property type="entry name" value="P-loop_NTPase"/>
</dbReference>
<dbReference type="Gene3D" id="3.40.50.10810">
    <property type="entry name" value="Tandem AAA-ATPase domain"/>
    <property type="match status" value="1"/>
</dbReference>
<name>A0A9P8IBY1_9PEZI</name>
<reference evidence="5" key="1">
    <citation type="submission" date="2021-03" db="EMBL/GenBank/DDBJ databases">
        <title>Comparative genomics and phylogenomic investigation of the class Geoglossomycetes provide insights into ecological specialization and systematics.</title>
        <authorList>
            <person name="Melie T."/>
            <person name="Pirro S."/>
            <person name="Miller A.N."/>
            <person name="Quandt A."/>
        </authorList>
    </citation>
    <scope>NUCLEOTIDE SEQUENCE</scope>
    <source>
        <strain evidence="5">GBOQ0MN5Z8</strain>
    </source>
</reference>
<evidence type="ECO:0000256" key="1">
    <source>
        <dbReference type="ARBA" id="ARBA00022741"/>
    </source>
</evidence>
<dbReference type="InterPro" id="IPR014001">
    <property type="entry name" value="Helicase_ATP-bd"/>
</dbReference>
<dbReference type="GO" id="GO:0008094">
    <property type="term" value="F:ATP-dependent activity, acting on DNA"/>
    <property type="evidence" value="ECO:0007669"/>
    <property type="project" value="TreeGrafter"/>
</dbReference>
<dbReference type="InterPro" id="IPR000330">
    <property type="entry name" value="SNF2_N"/>
</dbReference>
<evidence type="ECO:0000259" key="4">
    <source>
        <dbReference type="PROSITE" id="PS51192"/>
    </source>
</evidence>
<keyword evidence="2" id="KW-0378">Hydrolase</keyword>
<dbReference type="InterPro" id="IPR038718">
    <property type="entry name" value="SNF2-like_sf"/>
</dbReference>
<keyword evidence="6" id="KW-1185">Reference proteome</keyword>
<dbReference type="OrthoDB" id="448448at2759"/>
<dbReference type="CDD" id="cd18008">
    <property type="entry name" value="DEXDc_SHPRH-like"/>
    <property type="match status" value="1"/>
</dbReference>
<dbReference type="Pfam" id="PF00176">
    <property type="entry name" value="SNF2-rel_dom"/>
    <property type="match status" value="1"/>
</dbReference>
<evidence type="ECO:0000313" key="5">
    <source>
        <dbReference type="EMBL" id="KAH0541367.1"/>
    </source>
</evidence>
<gene>
    <name evidence="5" type="ORF">FGG08_004131</name>
</gene>
<dbReference type="InterPro" id="IPR002464">
    <property type="entry name" value="DNA/RNA_helicase_DEAH_CS"/>
</dbReference>
<accession>A0A9P8IBY1</accession>
<sequence>MQQRSFCGGLFKARLSWALPGFSPDSWFYSTCNGLEPGSAPTPGDTAGQIHLNGTNEEDTSTAEQVCFGMVSFVHCTLAQHSAFDAGIQLPVVFEHISGILLSGVDNSRIGIPEEQGLHILRGFSEEQIIDLQLLCTIESNQRAWDSKASKSKLSNPPAYVSAIVYGPLDLFEDVGKFVEECGMYLQDPRGCDRNVKYRNPHRLSGLDPDVPMTSELVQLTISHEKARNPVDLLAGLESDEFLPEADTPSALRTVLYKHQKQALSFMLRRERGWEFRIPQKDLWSIGVSPSGSRIYINNITQDTQYDAPIEFYGGILADYMGLGKTLSVISLIASDIPEQSECTQSPTSTSSACWPHVRQSPHTHTPPTLACAPEQSNGVDGPPRPIRITLLIVPSPLLPSWESQLMKHLHPGTLLWVKHHGSHKLHDLAQLHKFNIVITTFQTVSSEYRRQAIAPSIIFSASWHRVVLDEAHCIRNQNAVTTKAICAIQAASRWAMTGTPIQNRLTDFSSLLKFLRVYPYSDHRVFESHITDVWKTQGDEVAIERLKKLVKYLTLRRSRAAIELPERTDTIQYLDFSTWELVKYRQAESPIAEMLDDALSVGNRQSGMYMHALAKINTLRKFCNLGLSAPTLKADIESGLQDSKALAWGNATAQEAFENLVSLGQASCAQCCTNLDTPSHEGLSLLEDYPRARLTQCLRLICDICFQQTIEYLSAPICICEDRESCSAVAVSMSRAASSPATPITEYAMDHDGLPTKIKALLVELQNAPSEKR</sequence>
<dbReference type="GO" id="GO:0005524">
    <property type="term" value="F:ATP binding"/>
    <property type="evidence" value="ECO:0007669"/>
    <property type="project" value="UniProtKB-KW"/>
</dbReference>
<comment type="caution">
    <text evidence="5">The sequence shown here is derived from an EMBL/GenBank/DDBJ whole genome shotgun (WGS) entry which is preliminary data.</text>
</comment>
<dbReference type="Proteomes" id="UP000698800">
    <property type="component" value="Unassembled WGS sequence"/>
</dbReference>
<dbReference type="EMBL" id="JAGHQL010000080">
    <property type="protein sequence ID" value="KAH0541367.1"/>
    <property type="molecule type" value="Genomic_DNA"/>
</dbReference>
<dbReference type="SUPFAM" id="SSF52540">
    <property type="entry name" value="P-loop containing nucleoside triphosphate hydrolases"/>
    <property type="match status" value="1"/>
</dbReference>
<keyword evidence="3" id="KW-0067">ATP-binding</keyword>
<dbReference type="InterPro" id="IPR050628">
    <property type="entry name" value="SNF2_RAD54_helicase_TF"/>
</dbReference>
<keyword evidence="1" id="KW-0547">Nucleotide-binding</keyword>
<organism evidence="5 6">
    <name type="scientific">Glutinoglossum americanum</name>
    <dbReference type="NCBI Taxonomy" id="1670608"/>
    <lineage>
        <taxon>Eukaryota</taxon>
        <taxon>Fungi</taxon>
        <taxon>Dikarya</taxon>
        <taxon>Ascomycota</taxon>
        <taxon>Pezizomycotina</taxon>
        <taxon>Geoglossomycetes</taxon>
        <taxon>Geoglossales</taxon>
        <taxon>Geoglossaceae</taxon>
        <taxon>Glutinoglossum</taxon>
    </lineage>
</organism>
<dbReference type="SMART" id="SM00487">
    <property type="entry name" value="DEXDc"/>
    <property type="match status" value="1"/>
</dbReference>
<evidence type="ECO:0000256" key="3">
    <source>
        <dbReference type="ARBA" id="ARBA00022840"/>
    </source>
</evidence>
<proteinExistence type="predicted"/>
<dbReference type="GO" id="GO:0005634">
    <property type="term" value="C:nucleus"/>
    <property type="evidence" value="ECO:0007669"/>
    <property type="project" value="TreeGrafter"/>
</dbReference>
<protein>
    <recommendedName>
        <fullName evidence="4">Helicase ATP-binding domain-containing protein</fullName>
    </recommendedName>
</protein>
<evidence type="ECO:0000313" key="6">
    <source>
        <dbReference type="Proteomes" id="UP000698800"/>
    </source>
</evidence>
<feature type="domain" description="Helicase ATP-binding" evidence="4">
    <location>
        <begin position="306"/>
        <end position="519"/>
    </location>
</feature>
<dbReference type="PANTHER" id="PTHR45626">
    <property type="entry name" value="TRANSCRIPTION TERMINATION FACTOR 2-RELATED"/>
    <property type="match status" value="1"/>
</dbReference>
<dbReference type="GO" id="GO:0016787">
    <property type="term" value="F:hydrolase activity"/>
    <property type="evidence" value="ECO:0007669"/>
    <property type="project" value="UniProtKB-KW"/>
</dbReference>
<dbReference type="PANTHER" id="PTHR45626:SF22">
    <property type="entry name" value="DNA REPAIR PROTEIN RAD5"/>
    <property type="match status" value="1"/>
</dbReference>
<dbReference type="AlphaFoldDB" id="A0A9P8IBY1"/>
<dbReference type="PROSITE" id="PS51192">
    <property type="entry name" value="HELICASE_ATP_BIND_1"/>
    <property type="match status" value="1"/>
</dbReference>
<dbReference type="GO" id="GO:0006281">
    <property type="term" value="P:DNA repair"/>
    <property type="evidence" value="ECO:0007669"/>
    <property type="project" value="TreeGrafter"/>
</dbReference>